<dbReference type="Proteomes" id="UP000585474">
    <property type="component" value="Unassembled WGS sequence"/>
</dbReference>
<feature type="region of interest" description="Disordered" evidence="1">
    <location>
        <begin position="41"/>
        <end position="70"/>
    </location>
</feature>
<evidence type="ECO:0000313" key="3">
    <source>
        <dbReference type="Proteomes" id="UP000585474"/>
    </source>
</evidence>
<comment type="caution">
    <text evidence="2">The sequence shown here is derived from an EMBL/GenBank/DDBJ whole genome shotgun (WGS) entry which is preliminary data.</text>
</comment>
<feature type="compositionally biased region" description="Basic and acidic residues" evidence="1">
    <location>
        <begin position="41"/>
        <end position="52"/>
    </location>
</feature>
<dbReference type="AlphaFoldDB" id="A0A7J0HFZ5"/>
<sequence>MQEQRRIGKQDGGGVHVFAREVLEEKKGVEALGFSRGVLARTEEGDETRLEQADFSSDQGRRGRAGPSPIVLQSLSRPFQEQCTQLVHSPHFLIRKLSKEKAKELVCSSLSHHHHMWEESTGMEDPSAQPTPSSKGTTLITQEGFKGINPSHNSIKP</sequence>
<proteinExistence type="predicted"/>
<accession>A0A7J0HFZ5</accession>
<reference evidence="2 3" key="1">
    <citation type="submission" date="2019-07" db="EMBL/GenBank/DDBJ databases">
        <title>De Novo Assembly of kiwifruit Actinidia rufa.</title>
        <authorList>
            <person name="Sugita-Konishi S."/>
            <person name="Sato K."/>
            <person name="Mori E."/>
            <person name="Abe Y."/>
            <person name="Kisaki G."/>
            <person name="Hamano K."/>
            <person name="Suezawa K."/>
            <person name="Otani M."/>
            <person name="Fukuda T."/>
            <person name="Manabe T."/>
            <person name="Gomi K."/>
            <person name="Tabuchi M."/>
            <person name="Akimitsu K."/>
            <person name="Kataoka I."/>
        </authorList>
    </citation>
    <scope>NUCLEOTIDE SEQUENCE [LARGE SCALE GENOMIC DNA]</scope>
    <source>
        <strain evidence="3">cv. Fuchu</strain>
    </source>
</reference>
<feature type="compositionally biased region" description="Polar residues" evidence="1">
    <location>
        <begin position="128"/>
        <end position="141"/>
    </location>
</feature>
<evidence type="ECO:0000313" key="2">
    <source>
        <dbReference type="EMBL" id="GFZ22067.1"/>
    </source>
</evidence>
<keyword evidence="3" id="KW-1185">Reference proteome</keyword>
<feature type="region of interest" description="Disordered" evidence="1">
    <location>
        <begin position="117"/>
        <end position="157"/>
    </location>
</feature>
<organism evidence="2 3">
    <name type="scientific">Actinidia rufa</name>
    <dbReference type="NCBI Taxonomy" id="165716"/>
    <lineage>
        <taxon>Eukaryota</taxon>
        <taxon>Viridiplantae</taxon>
        <taxon>Streptophyta</taxon>
        <taxon>Embryophyta</taxon>
        <taxon>Tracheophyta</taxon>
        <taxon>Spermatophyta</taxon>
        <taxon>Magnoliopsida</taxon>
        <taxon>eudicotyledons</taxon>
        <taxon>Gunneridae</taxon>
        <taxon>Pentapetalae</taxon>
        <taxon>asterids</taxon>
        <taxon>Ericales</taxon>
        <taxon>Actinidiaceae</taxon>
        <taxon>Actinidia</taxon>
    </lineage>
</organism>
<protein>
    <submittedName>
        <fullName evidence="2">Uncharacterized protein</fullName>
    </submittedName>
</protein>
<gene>
    <name evidence="2" type="ORF">Acr_29g0012290</name>
</gene>
<dbReference type="EMBL" id="BJWL01000029">
    <property type="protein sequence ID" value="GFZ22067.1"/>
    <property type="molecule type" value="Genomic_DNA"/>
</dbReference>
<evidence type="ECO:0000256" key="1">
    <source>
        <dbReference type="SAM" id="MobiDB-lite"/>
    </source>
</evidence>
<name>A0A7J0HFZ5_9ERIC</name>